<evidence type="ECO:0000313" key="2">
    <source>
        <dbReference type="Proteomes" id="UP000799754"/>
    </source>
</evidence>
<accession>A0ACB6SIM3</accession>
<proteinExistence type="predicted"/>
<organism evidence="1 2">
    <name type="scientific">Macroventuria anomochaeta</name>
    <dbReference type="NCBI Taxonomy" id="301207"/>
    <lineage>
        <taxon>Eukaryota</taxon>
        <taxon>Fungi</taxon>
        <taxon>Dikarya</taxon>
        <taxon>Ascomycota</taxon>
        <taxon>Pezizomycotina</taxon>
        <taxon>Dothideomycetes</taxon>
        <taxon>Pleosporomycetidae</taxon>
        <taxon>Pleosporales</taxon>
        <taxon>Pleosporineae</taxon>
        <taxon>Didymellaceae</taxon>
        <taxon>Macroventuria</taxon>
    </lineage>
</organism>
<dbReference type="Proteomes" id="UP000799754">
    <property type="component" value="Unassembled WGS sequence"/>
</dbReference>
<protein>
    <submittedName>
        <fullName evidence="1">Uncharacterized protein</fullName>
    </submittedName>
</protein>
<evidence type="ECO:0000313" key="1">
    <source>
        <dbReference type="EMBL" id="KAF2633873.1"/>
    </source>
</evidence>
<name>A0ACB6SIM3_9PLEO</name>
<sequence length="456" mass="50733">MAILPRETLVAGGASAESSQFGRSSPYPKLTITLAVLIPVVAILGLLVCFCYRRKRRTKEDVIETEAVPSFKVLRVRKFVPNDDVEAGLWRVVGEEIPCASSSSTTTKNEESEARDDELARSRFSDKEVVQSTAHTGLVQESRPDEVETERTSLVNRIRKIRGVWPGPKKFNDTTSAAQSKTTLRVSSSTYKKDAGSSKGKEHLASEEVLGIDKRSMLQRLTDPHAHRSSHLRIAPANLDQSSTFVNPSDVEYAPNPVIFSHLYGSSNAFQPMPPISEVDATSKPKVQAKEPFELDAVDSEFNPWHHAPMPIVGKVPHRWEKTLGSNRMFFDAEAELMSGRKRRSLSDHHHSPEPPRRKRKLKLFKARSPRPTSDGTNSRLADKRSCTSFPDRSQDQAATSSKLSDLRQETDVFLSSESDLAHPNVWIPTAVPVSLPVVLPSAYPSLVLADEDHQW</sequence>
<keyword evidence="2" id="KW-1185">Reference proteome</keyword>
<gene>
    <name evidence="1" type="ORF">BU25DRAFT_453584</name>
</gene>
<dbReference type="EMBL" id="MU006701">
    <property type="protein sequence ID" value="KAF2633873.1"/>
    <property type="molecule type" value="Genomic_DNA"/>
</dbReference>
<comment type="caution">
    <text evidence="1">The sequence shown here is derived from an EMBL/GenBank/DDBJ whole genome shotgun (WGS) entry which is preliminary data.</text>
</comment>
<reference evidence="1" key="1">
    <citation type="journal article" date="2020" name="Stud. Mycol.">
        <title>101 Dothideomycetes genomes: a test case for predicting lifestyles and emergence of pathogens.</title>
        <authorList>
            <person name="Haridas S."/>
            <person name="Albert R."/>
            <person name="Binder M."/>
            <person name="Bloem J."/>
            <person name="Labutti K."/>
            <person name="Salamov A."/>
            <person name="Andreopoulos B."/>
            <person name="Baker S."/>
            <person name="Barry K."/>
            <person name="Bills G."/>
            <person name="Bluhm B."/>
            <person name="Cannon C."/>
            <person name="Castanera R."/>
            <person name="Culley D."/>
            <person name="Daum C."/>
            <person name="Ezra D."/>
            <person name="Gonzalez J."/>
            <person name="Henrissat B."/>
            <person name="Kuo A."/>
            <person name="Liang C."/>
            <person name="Lipzen A."/>
            <person name="Lutzoni F."/>
            <person name="Magnuson J."/>
            <person name="Mondo S."/>
            <person name="Nolan M."/>
            <person name="Ohm R."/>
            <person name="Pangilinan J."/>
            <person name="Park H.-J."/>
            <person name="Ramirez L."/>
            <person name="Alfaro M."/>
            <person name="Sun H."/>
            <person name="Tritt A."/>
            <person name="Yoshinaga Y."/>
            <person name="Zwiers L.-H."/>
            <person name="Turgeon B."/>
            <person name="Goodwin S."/>
            <person name="Spatafora J."/>
            <person name="Crous P."/>
            <person name="Grigoriev I."/>
        </authorList>
    </citation>
    <scope>NUCLEOTIDE SEQUENCE</scope>
    <source>
        <strain evidence="1">CBS 525.71</strain>
    </source>
</reference>